<dbReference type="InterPro" id="IPR001494">
    <property type="entry name" value="Importin-beta_N"/>
</dbReference>
<dbReference type="WBParaSite" id="PSAMB.scaffold2309size23974.g17257.t1">
    <property type="protein sequence ID" value="PSAMB.scaffold2309size23974.g17257.t1"/>
    <property type="gene ID" value="PSAMB.scaffold2309size23974.g17257"/>
</dbReference>
<accession>A0A914VQ52</accession>
<dbReference type="AlphaFoldDB" id="A0A914VQ52"/>
<dbReference type="GO" id="GO:0005634">
    <property type="term" value="C:nucleus"/>
    <property type="evidence" value="ECO:0007669"/>
    <property type="project" value="TreeGrafter"/>
</dbReference>
<comment type="similarity">
    <text evidence="1">Belongs to the exportin family.</text>
</comment>
<dbReference type="GO" id="GO:0006405">
    <property type="term" value="P:RNA export from nucleus"/>
    <property type="evidence" value="ECO:0007669"/>
    <property type="project" value="TreeGrafter"/>
</dbReference>
<dbReference type="Gene3D" id="1.25.10.10">
    <property type="entry name" value="Leucine-rich Repeat Variant"/>
    <property type="match status" value="1"/>
</dbReference>
<sequence length="1025" mass="114202">MDEDSTTELVVNAIRCVYEPVSTPDARRQAHEFLEQLKESNANIAQIGFSLVAKDRDLIVRHCGWQLIEYAVKYKWNDLEADERLAIRNSCFQVLSNGLHSIAQEDSHVKEGIARSIVAMVKQEWPQNWPGFIAEAESCCPHGAIQTQIVFLVFLRLVQDVITLPNMDNNIRRRDLNNAIILSIPEIIRISIETLKLCATQIASSNDEALLLAKTVLQTLAELLEWVPAKLLEPELPLLLSLICSYLITRQHGIYLEAARCLWQLASRKKTKNEEAVPVLALFQSEPMQAILESCRLAAEGAADELHYDFLKTLCSLLSALGQHLTSLWGTKQSPISGPPENFSLYLSATLAFFEHPSLHLRNEAAAVLVSFTGHKEISAMAEFKAIIDAVLNLIPRALQKVGLPSRTDCDTCSYSLLDYDSDAEFNHDFTQFRDRCIRIVRDCLETRSELLYDLCRNWVALRAAGDPLAVPDVEWDAMNRLVRIVFDYIWKMGQSNPDLGNDLLVMLDKTLGVMRGVTDWVVLNSLLSTMSSLFVAVNFSGDRVLNILEELTRILSAPVGPLDDGLKAAKRHAVSDLLRLVTDFTNPVLPYAESVFNLAAASAPFLSLMQQANLMQVLASLSNYFGDLPKKKAFLASTLQPTAQYLASPPVVEAASDPVKFIKFIGLCDPAPLTDIEAERSPFVCNRRDLRGHCTALEGVLYQVKNTENVEGDHPAFDIVRPILPLIFNLARCVNGLYSKEPLALIHASYGGVSVVDIQDNDKQQVLSSNETVGGGGSTSAGQKAVATSVDHARAFIGEITDRVQSLIGLCISRFDQQFYALPEAGQLMFNCFQFLEDVLDFRLRYWIRRTWKPAVAAARLDTAPILYPCLAVLVQHMNTVLSSRWTAVIDRLEAGDATQEQTAQELFLEDMTCVLTREYVSMMPGLLACETLESNENGQNEDSQEKRRKTMTLNALGSLLMNDETTLQAFVSTLFQVLTWRDTVAASKAFPLCKFTIDSLTQYGKLNNESANFLLYCALKSLE</sequence>
<dbReference type="Pfam" id="PF19273">
    <property type="entry name" value="Exportin-5"/>
    <property type="match status" value="1"/>
</dbReference>
<dbReference type="Pfam" id="PF03810">
    <property type="entry name" value="IBN_N"/>
    <property type="match status" value="1"/>
</dbReference>
<name>A0A914VQ52_9BILA</name>
<dbReference type="GO" id="GO:0042565">
    <property type="term" value="C:RNA nuclear export complex"/>
    <property type="evidence" value="ECO:0007669"/>
    <property type="project" value="TreeGrafter"/>
</dbReference>
<dbReference type="InterPro" id="IPR045478">
    <property type="entry name" value="Exportin-5_C"/>
</dbReference>
<evidence type="ECO:0000259" key="2">
    <source>
        <dbReference type="PROSITE" id="PS50166"/>
    </source>
</evidence>
<reference evidence="4" key="1">
    <citation type="submission" date="2022-11" db="UniProtKB">
        <authorList>
            <consortium name="WormBaseParasite"/>
        </authorList>
    </citation>
    <scope>IDENTIFICATION</scope>
</reference>
<dbReference type="GO" id="GO:0003723">
    <property type="term" value="F:RNA binding"/>
    <property type="evidence" value="ECO:0007669"/>
    <property type="project" value="TreeGrafter"/>
</dbReference>
<dbReference type="GO" id="GO:0005049">
    <property type="term" value="F:nuclear export signal receptor activity"/>
    <property type="evidence" value="ECO:0007669"/>
    <property type="project" value="InterPro"/>
</dbReference>
<dbReference type="InterPro" id="IPR045065">
    <property type="entry name" value="XPO1/5"/>
</dbReference>
<dbReference type="GO" id="GO:0005737">
    <property type="term" value="C:cytoplasm"/>
    <property type="evidence" value="ECO:0007669"/>
    <property type="project" value="TreeGrafter"/>
</dbReference>
<protein>
    <submittedName>
        <fullName evidence="4">Importin N-terminal domain-containing protein</fullName>
    </submittedName>
</protein>
<dbReference type="InterPro" id="IPR011989">
    <property type="entry name" value="ARM-like"/>
</dbReference>
<dbReference type="PANTHER" id="PTHR11223:SF3">
    <property type="entry name" value="EXPORTIN-5"/>
    <property type="match status" value="1"/>
</dbReference>
<feature type="domain" description="Importin N-terminal" evidence="2">
    <location>
        <begin position="30"/>
        <end position="97"/>
    </location>
</feature>
<dbReference type="InterPro" id="IPR013598">
    <property type="entry name" value="Exportin-1/Importin-b-like"/>
</dbReference>
<dbReference type="GO" id="GO:0006611">
    <property type="term" value="P:protein export from nucleus"/>
    <property type="evidence" value="ECO:0007669"/>
    <property type="project" value="InterPro"/>
</dbReference>
<dbReference type="SUPFAM" id="SSF48371">
    <property type="entry name" value="ARM repeat"/>
    <property type="match status" value="1"/>
</dbReference>
<dbReference type="Proteomes" id="UP000887566">
    <property type="component" value="Unplaced"/>
</dbReference>
<dbReference type="InterPro" id="IPR016024">
    <property type="entry name" value="ARM-type_fold"/>
</dbReference>
<dbReference type="PANTHER" id="PTHR11223">
    <property type="entry name" value="EXPORTIN 1/5"/>
    <property type="match status" value="1"/>
</dbReference>
<evidence type="ECO:0000313" key="3">
    <source>
        <dbReference type="Proteomes" id="UP000887566"/>
    </source>
</evidence>
<proteinExistence type="inferred from homology"/>
<evidence type="ECO:0000313" key="4">
    <source>
        <dbReference type="WBParaSite" id="PSAMB.scaffold2309size23974.g17257.t1"/>
    </source>
</evidence>
<evidence type="ECO:0000256" key="1">
    <source>
        <dbReference type="ARBA" id="ARBA00009466"/>
    </source>
</evidence>
<dbReference type="PROSITE" id="PS50166">
    <property type="entry name" value="IMPORTIN_B_NT"/>
    <property type="match status" value="1"/>
</dbReference>
<keyword evidence="3" id="KW-1185">Reference proteome</keyword>
<organism evidence="3 4">
    <name type="scientific">Plectus sambesii</name>
    <dbReference type="NCBI Taxonomy" id="2011161"/>
    <lineage>
        <taxon>Eukaryota</taxon>
        <taxon>Metazoa</taxon>
        <taxon>Ecdysozoa</taxon>
        <taxon>Nematoda</taxon>
        <taxon>Chromadorea</taxon>
        <taxon>Plectida</taxon>
        <taxon>Plectina</taxon>
        <taxon>Plectoidea</taxon>
        <taxon>Plectidae</taxon>
        <taxon>Plectus</taxon>
    </lineage>
</organism>
<dbReference type="GO" id="GO:0031267">
    <property type="term" value="F:small GTPase binding"/>
    <property type="evidence" value="ECO:0007669"/>
    <property type="project" value="InterPro"/>
</dbReference>
<dbReference type="Pfam" id="PF08389">
    <property type="entry name" value="Xpo1"/>
    <property type="match status" value="1"/>
</dbReference>